<feature type="non-terminal residue" evidence="12">
    <location>
        <position position="501"/>
    </location>
</feature>
<dbReference type="PRINTS" id="PR00348">
    <property type="entry name" value="UBIQUITIN"/>
</dbReference>
<keyword evidence="8" id="KW-0391">Immunity</keyword>
<dbReference type="GO" id="GO:0045087">
    <property type="term" value="P:innate immune response"/>
    <property type="evidence" value="ECO:0007669"/>
    <property type="project" value="UniProtKB-KW"/>
</dbReference>
<dbReference type="GO" id="GO:0003725">
    <property type="term" value="F:double-stranded RNA binding"/>
    <property type="evidence" value="ECO:0007669"/>
    <property type="project" value="TreeGrafter"/>
</dbReference>
<evidence type="ECO:0000256" key="8">
    <source>
        <dbReference type="ARBA" id="ARBA00022859"/>
    </source>
</evidence>
<dbReference type="FunFam" id="1.10.1410.20:FF:000001">
    <property type="entry name" value="2'-5'-oligoadenylate synthetase 1"/>
    <property type="match status" value="1"/>
</dbReference>
<dbReference type="SUPFAM" id="SSF54236">
    <property type="entry name" value="Ubiquitin-like"/>
    <property type="match status" value="2"/>
</dbReference>
<dbReference type="Proteomes" id="UP000525319">
    <property type="component" value="Unassembled WGS sequence"/>
</dbReference>
<organism evidence="12 13">
    <name type="scientific">Drymodes brunneopygia</name>
    <dbReference type="NCBI Taxonomy" id="626378"/>
    <lineage>
        <taxon>Eukaryota</taxon>
        <taxon>Metazoa</taxon>
        <taxon>Chordata</taxon>
        <taxon>Craniata</taxon>
        <taxon>Vertebrata</taxon>
        <taxon>Euteleostomi</taxon>
        <taxon>Archelosauria</taxon>
        <taxon>Archosauria</taxon>
        <taxon>Dinosauria</taxon>
        <taxon>Saurischia</taxon>
        <taxon>Theropoda</taxon>
        <taxon>Coelurosauria</taxon>
        <taxon>Aves</taxon>
        <taxon>Neognathae</taxon>
        <taxon>Neoaves</taxon>
        <taxon>Telluraves</taxon>
        <taxon>Australaves</taxon>
        <taxon>Passeriformes</taxon>
        <taxon>Petroicidae</taxon>
        <taxon>Drymodes</taxon>
    </lineage>
</organism>
<feature type="domain" description="Ubiquitin-like" evidence="11">
    <location>
        <begin position="342"/>
        <end position="422"/>
    </location>
</feature>
<dbReference type="Gene3D" id="3.30.460.10">
    <property type="entry name" value="Beta Polymerase, domain 2"/>
    <property type="match status" value="1"/>
</dbReference>
<dbReference type="GO" id="GO:0005524">
    <property type="term" value="F:ATP binding"/>
    <property type="evidence" value="ECO:0007669"/>
    <property type="project" value="UniProtKB-KW"/>
</dbReference>
<proteinExistence type="inferred from homology"/>
<protein>
    <recommendedName>
        <fullName evidence="5">2'-5' oligoadenylate synthase</fullName>
        <ecNumber evidence="5">2.7.7.84</ecNumber>
    </recommendedName>
</protein>
<dbReference type="Pfam" id="PF01909">
    <property type="entry name" value="NTP_transf_2"/>
    <property type="match status" value="1"/>
</dbReference>
<dbReference type="PANTHER" id="PTHR11258">
    <property type="entry name" value="2-5 OLIGOADENYLATE SYNTHETASE"/>
    <property type="match status" value="1"/>
</dbReference>
<keyword evidence="13" id="KW-1185">Reference proteome</keyword>
<dbReference type="InterPro" id="IPR018952">
    <property type="entry name" value="2-5-oligoAdlate_synth_1_dom2/C"/>
</dbReference>
<dbReference type="GO" id="GO:0001730">
    <property type="term" value="F:2'-5'-oligoadenylate synthetase activity"/>
    <property type="evidence" value="ECO:0007669"/>
    <property type="project" value="UniProtKB-EC"/>
</dbReference>
<dbReference type="GO" id="GO:0005829">
    <property type="term" value="C:cytosol"/>
    <property type="evidence" value="ECO:0007669"/>
    <property type="project" value="TreeGrafter"/>
</dbReference>
<evidence type="ECO:0000313" key="12">
    <source>
        <dbReference type="EMBL" id="NXU35006.1"/>
    </source>
</evidence>
<evidence type="ECO:0000256" key="3">
    <source>
        <dbReference type="ARBA" id="ARBA00004496"/>
    </source>
</evidence>
<dbReference type="EC" id="2.7.7.84" evidence="5"/>
<comment type="similarity">
    <text evidence="4">Belongs to the 2-5A synthase family.</text>
</comment>
<dbReference type="InterPro" id="IPR006116">
    <property type="entry name" value="NT_2-5OAS_ClassI-CCAase"/>
</dbReference>
<comment type="cofactor">
    <cofactor evidence="2">
        <name>Mg(2+)</name>
        <dbReference type="ChEBI" id="CHEBI:18420"/>
    </cofactor>
</comment>
<dbReference type="EMBL" id="VZTZ01006186">
    <property type="protein sequence ID" value="NXU35006.1"/>
    <property type="molecule type" value="Genomic_DNA"/>
</dbReference>
<evidence type="ECO:0000256" key="4">
    <source>
        <dbReference type="ARBA" id="ARBA00009526"/>
    </source>
</evidence>
<dbReference type="GO" id="GO:0005654">
    <property type="term" value="C:nucleoplasm"/>
    <property type="evidence" value="ECO:0007669"/>
    <property type="project" value="TreeGrafter"/>
</dbReference>
<evidence type="ECO:0000256" key="5">
    <source>
        <dbReference type="ARBA" id="ARBA00012577"/>
    </source>
</evidence>
<keyword evidence="10" id="KW-0051">Antiviral defense</keyword>
<dbReference type="SUPFAM" id="SSF81631">
    <property type="entry name" value="PAP/OAS1 substrate-binding domain"/>
    <property type="match status" value="1"/>
</dbReference>
<evidence type="ECO:0000313" key="13">
    <source>
        <dbReference type="Proteomes" id="UP000525319"/>
    </source>
</evidence>
<keyword evidence="6" id="KW-0963">Cytoplasm</keyword>
<dbReference type="PROSITE" id="PS50152">
    <property type="entry name" value="25A_SYNTH_3"/>
    <property type="match status" value="1"/>
</dbReference>
<gene>
    <name evidence="12" type="primary">Oasl2</name>
    <name evidence="12" type="ORF">DRYBRU_R07409</name>
</gene>
<dbReference type="Pfam" id="PF00240">
    <property type="entry name" value="ubiquitin"/>
    <property type="match status" value="1"/>
</dbReference>
<dbReference type="InterPro" id="IPR000626">
    <property type="entry name" value="Ubiquitin-like_dom"/>
</dbReference>
<dbReference type="PROSITE" id="PS50053">
    <property type="entry name" value="UBIQUITIN_2"/>
    <property type="match status" value="2"/>
</dbReference>
<dbReference type="GO" id="GO:0045071">
    <property type="term" value="P:negative regulation of viral genome replication"/>
    <property type="evidence" value="ECO:0007669"/>
    <property type="project" value="TreeGrafter"/>
</dbReference>
<evidence type="ECO:0000256" key="7">
    <source>
        <dbReference type="ARBA" id="ARBA00022588"/>
    </source>
</evidence>
<evidence type="ECO:0000256" key="1">
    <source>
        <dbReference type="ARBA" id="ARBA00001112"/>
    </source>
</evidence>
<dbReference type="SUPFAM" id="SSF81301">
    <property type="entry name" value="Nucleotidyltransferase"/>
    <property type="match status" value="1"/>
</dbReference>
<dbReference type="AlphaFoldDB" id="A0A7L3K0P8"/>
<feature type="domain" description="Ubiquitin-like" evidence="11">
    <location>
        <begin position="423"/>
        <end position="498"/>
    </location>
</feature>
<dbReference type="Pfam" id="PF10421">
    <property type="entry name" value="OAS1_C"/>
    <property type="match status" value="1"/>
</dbReference>
<dbReference type="GO" id="GO:0046872">
    <property type="term" value="F:metal ion binding"/>
    <property type="evidence" value="ECO:0007669"/>
    <property type="project" value="UniProtKB-KW"/>
</dbReference>
<comment type="catalytic activity">
    <reaction evidence="1">
        <text>3 ATP = 5'-triphosphoadenylyl-(2'-&gt;5')-adenylyl-(2'-&gt;5')-adenosine + 2 diphosphate</text>
        <dbReference type="Rhea" id="RHEA:34407"/>
        <dbReference type="ChEBI" id="CHEBI:30616"/>
        <dbReference type="ChEBI" id="CHEBI:33019"/>
        <dbReference type="ChEBI" id="CHEBI:67143"/>
        <dbReference type="EC" id="2.7.7.84"/>
    </reaction>
</comment>
<dbReference type="PROSITE" id="PS00833">
    <property type="entry name" value="25A_SYNTH_2"/>
    <property type="match status" value="1"/>
</dbReference>
<dbReference type="InterPro" id="IPR006117">
    <property type="entry name" value="2-5OAS_C_CS"/>
</dbReference>
<evidence type="ECO:0000256" key="2">
    <source>
        <dbReference type="ARBA" id="ARBA00001946"/>
    </source>
</evidence>
<evidence type="ECO:0000256" key="10">
    <source>
        <dbReference type="ARBA" id="ARBA00023118"/>
    </source>
</evidence>
<feature type="non-terminal residue" evidence="12">
    <location>
        <position position="1"/>
    </location>
</feature>
<dbReference type="Gene3D" id="1.10.1410.20">
    <property type="entry name" value="2'-5'-oligoadenylate synthetase 1, domain 2"/>
    <property type="match status" value="1"/>
</dbReference>
<dbReference type="GO" id="GO:0051607">
    <property type="term" value="P:defense response to virus"/>
    <property type="evidence" value="ECO:0007669"/>
    <property type="project" value="UniProtKB-KW"/>
</dbReference>
<dbReference type="FunFam" id="3.30.460.10:FF:000007">
    <property type="entry name" value="2'-5'-oligoadenylate synthetase 1"/>
    <property type="match status" value="1"/>
</dbReference>
<name>A0A7L3K0P8_9PASS</name>
<dbReference type="InterPro" id="IPR019956">
    <property type="entry name" value="Ubiquitin_dom"/>
</dbReference>
<dbReference type="GO" id="GO:0016020">
    <property type="term" value="C:membrane"/>
    <property type="evidence" value="ECO:0007669"/>
    <property type="project" value="TreeGrafter"/>
</dbReference>
<evidence type="ECO:0000256" key="6">
    <source>
        <dbReference type="ARBA" id="ARBA00022490"/>
    </source>
</evidence>
<dbReference type="OrthoDB" id="1885901at2759"/>
<dbReference type="PANTHER" id="PTHR11258:SF7">
    <property type="entry name" value="2'-5'-OLIGOADENYLATE SYNTHASE-LIKE PROTEIN 2"/>
    <property type="match status" value="1"/>
</dbReference>
<evidence type="ECO:0000256" key="9">
    <source>
        <dbReference type="ARBA" id="ARBA00022884"/>
    </source>
</evidence>
<keyword evidence="9" id="KW-0694">RNA-binding</keyword>
<sequence length="501" mass="56956">LRTVTTRNLDGWIASTLQPSTDFSMQVKETVRQICEFLKRNCFEDEIHVLKTVKGGSAGKGTALKKNSDADVVLFLSCLPSYEEQKKNRKVILDLIMIRLKTCKESLQFDVYISEPKYKGPDNTPRSLSLTLSSKETGESIDVDILPAYDALGQVTQDAPPNAEVYVQLLHACSHPGEFSPCFTELQKMFVKRHPAKLKNLLRLVKYWYKELLNPLYPNAHLPPKYALELLTIYAWEEATASSHSFDMAQGFRTVLELLCRHQEICIYWEKYYSLQHREIGAHVKGLLRSPRPVILDPADPTGILGQDKDWALMALEAASYCHLLPCIANVQPWNVQPARPVTIEVIQLSGTKLTKCVSPYTTIRQLKEMIQQDWGISPYMQRLAQQEAGRSSTILQDCDTLAMHGIFYNTTLVLLQTEPQKMQVLVKDDKNRTTAYTVLPTDTVRQLKEQIQARQGPSANEQRLTYGSRELEDRHTLAHYDVRPMTTIYMLLRLRGGAGP</sequence>
<reference evidence="12 13" key="1">
    <citation type="submission" date="2019-09" db="EMBL/GenBank/DDBJ databases">
        <title>Bird 10,000 Genomes (B10K) Project - Family phase.</title>
        <authorList>
            <person name="Zhang G."/>
        </authorList>
    </citation>
    <scope>NUCLEOTIDE SEQUENCE [LARGE SCALE GENOMIC DNA]</scope>
    <source>
        <strain evidence="12">B10K-DU-030-03</strain>
    </source>
</reference>
<comment type="subcellular location">
    <subcellularLocation>
        <location evidence="3">Cytoplasm</location>
    </subcellularLocation>
</comment>
<dbReference type="InterPro" id="IPR043519">
    <property type="entry name" value="NT_sf"/>
</dbReference>
<dbReference type="CDD" id="cd01811">
    <property type="entry name" value="Ubl1_OASL"/>
    <property type="match status" value="1"/>
</dbReference>
<dbReference type="Gene3D" id="3.10.20.90">
    <property type="entry name" value="Phosphatidylinositol 3-kinase Catalytic Subunit, Chain A, domain 1"/>
    <property type="match status" value="2"/>
</dbReference>
<accession>A0A7L3K0P8</accession>
<dbReference type="InterPro" id="IPR029071">
    <property type="entry name" value="Ubiquitin-like_domsf"/>
</dbReference>
<comment type="caution">
    <text evidence="12">The sequence shown here is derived from an EMBL/GenBank/DDBJ whole genome shotgun (WGS) entry which is preliminary data.</text>
</comment>
<dbReference type="CDD" id="cd05400">
    <property type="entry name" value="NT_2-5OAS_ClassI-CCAase"/>
    <property type="match status" value="1"/>
</dbReference>
<dbReference type="SMART" id="SM00213">
    <property type="entry name" value="UBQ"/>
    <property type="match status" value="2"/>
</dbReference>
<keyword evidence="7" id="KW-0399">Innate immunity</keyword>
<dbReference type="InterPro" id="IPR002934">
    <property type="entry name" value="Polymerase_NTP_transf_dom"/>
</dbReference>
<evidence type="ECO:0000259" key="11">
    <source>
        <dbReference type="PROSITE" id="PS50053"/>
    </source>
</evidence>